<evidence type="ECO:0000256" key="5">
    <source>
        <dbReference type="ARBA" id="ARBA00022741"/>
    </source>
</evidence>
<dbReference type="EC" id="2.7.6.3" evidence="3"/>
<evidence type="ECO:0000256" key="2">
    <source>
        <dbReference type="ARBA" id="ARBA00005051"/>
    </source>
</evidence>
<dbReference type="SUPFAM" id="SSF55083">
    <property type="entry name" value="6-hydroxymethyl-7,8-dihydropterin pyrophosphokinase, HPPK"/>
    <property type="match status" value="1"/>
</dbReference>
<proteinExistence type="predicted"/>
<comment type="caution">
    <text evidence="10">The sequence shown here is derived from an EMBL/GenBank/DDBJ whole genome shotgun (WGS) entry which is preliminary data.</text>
</comment>
<dbReference type="EMBL" id="SIJB01000042">
    <property type="protein sequence ID" value="NBI30839.1"/>
    <property type="molecule type" value="Genomic_DNA"/>
</dbReference>
<keyword evidence="7" id="KW-0067">ATP-binding</keyword>
<evidence type="ECO:0000256" key="3">
    <source>
        <dbReference type="ARBA" id="ARBA00013253"/>
    </source>
</evidence>
<sequence>MNENKKKNMAYIGLGSNIGERETYLKDAVQQLNNFPIEVIRCSNIYETDPVGYTDQDAFLNMVVVVTTTFSPKQLLQQLAGIEKSLLRQRVVHWGPRTIDLDLLLYDNVQINTDQLIVPHPRMNERLFVLIPLLDVIQGEEEKQQIQMTVDQLMELEGESKGVRLWKKTEWLNALELIEN</sequence>
<dbReference type="AlphaFoldDB" id="A0A6N9Q7Q9"/>
<dbReference type="PANTHER" id="PTHR43071">
    <property type="entry name" value="2-AMINO-4-HYDROXY-6-HYDROXYMETHYLDIHYDROPTERIDINE PYROPHOSPHOKINASE"/>
    <property type="match status" value="1"/>
</dbReference>
<evidence type="ECO:0000256" key="8">
    <source>
        <dbReference type="ARBA" id="ARBA00022909"/>
    </source>
</evidence>
<dbReference type="PANTHER" id="PTHR43071:SF1">
    <property type="entry name" value="2-AMINO-4-HYDROXY-6-HYDROXYMETHYLDIHYDROPTERIDINE PYROPHOSPHOKINASE"/>
    <property type="match status" value="1"/>
</dbReference>
<evidence type="ECO:0000313" key="11">
    <source>
        <dbReference type="Proteomes" id="UP000448943"/>
    </source>
</evidence>
<evidence type="ECO:0000256" key="1">
    <source>
        <dbReference type="ARBA" id="ARBA00000198"/>
    </source>
</evidence>
<comment type="pathway">
    <text evidence="2">Cofactor biosynthesis; tetrahydrofolate biosynthesis; 2-amino-4-hydroxy-6-hydroxymethyl-7,8-dihydropteridine diphosphate from 7,8-dihydroneopterin triphosphate: step 4/4.</text>
</comment>
<dbReference type="GO" id="GO:0046656">
    <property type="term" value="P:folic acid biosynthetic process"/>
    <property type="evidence" value="ECO:0007669"/>
    <property type="project" value="UniProtKB-KW"/>
</dbReference>
<organism evidence="10 11">
    <name type="scientific">Chengkuizengella marina</name>
    <dbReference type="NCBI Taxonomy" id="2507566"/>
    <lineage>
        <taxon>Bacteria</taxon>
        <taxon>Bacillati</taxon>
        <taxon>Bacillota</taxon>
        <taxon>Bacilli</taxon>
        <taxon>Bacillales</taxon>
        <taxon>Paenibacillaceae</taxon>
        <taxon>Chengkuizengella</taxon>
    </lineage>
</organism>
<keyword evidence="5" id="KW-0547">Nucleotide-binding</keyword>
<keyword evidence="6 10" id="KW-0418">Kinase</keyword>
<gene>
    <name evidence="10" type="primary">folK</name>
    <name evidence="10" type="ORF">ERL59_17960</name>
</gene>
<evidence type="ECO:0000256" key="6">
    <source>
        <dbReference type="ARBA" id="ARBA00022777"/>
    </source>
</evidence>
<evidence type="ECO:0000256" key="7">
    <source>
        <dbReference type="ARBA" id="ARBA00022840"/>
    </source>
</evidence>
<dbReference type="InterPro" id="IPR035907">
    <property type="entry name" value="Hppk_sf"/>
</dbReference>
<dbReference type="GO" id="GO:0046654">
    <property type="term" value="P:tetrahydrofolate biosynthetic process"/>
    <property type="evidence" value="ECO:0007669"/>
    <property type="project" value="UniProtKB-UniPathway"/>
</dbReference>
<accession>A0A6N9Q7Q9</accession>
<dbReference type="GO" id="GO:0016301">
    <property type="term" value="F:kinase activity"/>
    <property type="evidence" value="ECO:0007669"/>
    <property type="project" value="UniProtKB-KW"/>
</dbReference>
<dbReference type="GO" id="GO:0003848">
    <property type="term" value="F:2-amino-4-hydroxy-6-hydroxymethyldihydropteridine diphosphokinase activity"/>
    <property type="evidence" value="ECO:0007669"/>
    <property type="project" value="UniProtKB-EC"/>
</dbReference>
<keyword evidence="4 10" id="KW-0808">Transferase</keyword>
<evidence type="ECO:0000313" key="10">
    <source>
        <dbReference type="EMBL" id="NBI30839.1"/>
    </source>
</evidence>
<dbReference type="RefSeq" id="WP_160647649.1">
    <property type="nucleotide sequence ID" value="NZ_SIJB01000042.1"/>
</dbReference>
<dbReference type="PROSITE" id="PS00794">
    <property type="entry name" value="HPPK"/>
    <property type="match status" value="1"/>
</dbReference>
<comment type="catalytic activity">
    <reaction evidence="1">
        <text>6-hydroxymethyl-7,8-dihydropterin + ATP = (7,8-dihydropterin-6-yl)methyl diphosphate + AMP + H(+)</text>
        <dbReference type="Rhea" id="RHEA:11412"/>
        <dbReference type="ChEBI" id="CHEBI:15378"/>
        <dbReference type="ChEBI" id="CHEBI:30616"/>
        <dbReference type="ChEBI" id="CHEBI:44841"/>
        <dbReference type="ChEBI" id="CHEBI:72950"/>
        <dbReference type="ChEBI" id="CHEBI:456215"/>
        <dbReference type="EC" id="2.7.6.3"/>
    </reaction>
</comment>
<dbReference type="GO" id="GO:0005524">
    <property type="term" value="F:ATP binding"/>
    <property type="evidence" value="ECO:0007669"/>
    <property type="project" value="UniProtKB-KW"/>
</dbReference>
<dbReference type="Pfam" id="PF01288">
    <property type="entry name" value="HPPK"/>
    <property type="match status" value="1"/>
</dbReference>
<dbReference type="InterPro" id="IPR000550">
    <property type="entry name" value="Hppk"/>
</dbReference>
<dbReference type="Proteomes" id="UP000448943">
    <property type="component" value="Unassembled WGS sequence"/>
</dbReference>
<keyword evidence="11" id="KW-1185">Reference proteome</keyword>
<dbReference type="UniPathway" id="UPA00077">
    <property type="reaction ID" value="UER00155"/>
</dbReference>
<dbReference type="OrthoDB" id="9808041at2"/>
<dbReference type="NCBIfam" id="TIGR01498">
    <property type="entry name" value="folK"/>
    <property type="match status" value="1"/>
</dbReference>
<evidence type="ECO:0000259" key="9">
    <source>
        <dbReference type="PROSITE" id="PS00794"/>
    </source>
</evidence>
<reference evidence="10 11" key="1">
    <citation type="submission" date="2019-01" db="EMBL/GenBank/DDBJ databases">
        <title>Chengkuizengella sp. nov., isolated from deep-sea sediment of East Pacific Ocean.</title>
        <authorList>
            <person name="Yang J."/>
            <person name="Lai Q."/>
            <person name="Shao Z."/>
        </authorList>
    </citation>
    <scope>NUCLEOTIDE SEQUENCE [LARGE SCALE GENOMIC DNA]</scope>
    <source>
        <strain evidence="10 11">YPA3-1-1</strain>
    </source>
</reference>
<dbReference type="CDD" id="cd00483">
    <property type="entry name" value="HPPK"/>
    <property type="match status" value="1"/>
</dbReference>
<protein>
    <recommendedName>
        <fullName evidence="3">2-amino-4-hydroxy-6-hydroxymethyldihydropteridine diphosphokinase</fullName>
        <ecNumber evidence="3">2.7.6.3</ecNumber>
    </recommendedName>
</protein>
<keyword evidence="8" id="KW-0289">Folate biosynthesis</keyword>
<feature type="domain" description="7,8-dihydro-6-hydroxymethylpterin-pyrophosphokinase" evidence="9">
    <location>
        <begin position="93"/>
        <end position="104"/>
    </location>
</feature>
<dbReference type="Gene3D" id="3.30.70.560">
    <property type="entry name" value="7,8-Dihydro-6-hydroxymethylpterin-pyrophosphokinase HPPK"/>
    <property type="match status" value="1"/>
</dbReference>
<evidence type="ECO:0000256" key="4">
    <source>
        <dbReference type="ARBA" id="ARBA00022679"/>
    </source>
</evidence>
<name>A0A6N9Q7Q9_9BACL</name>